<feature type="transmembrane region" description="Helical" evidence="1">
    <location>
        <begin position="14"/>
        <end position="34"/>
    </location>
</feature>
<keyword evidence="1" id="KW-0472">Membrane</keyword>
<organism evidence="2 3">
    <name type="scientific">Olivibacter oleidegradans</name>
    <dbReference type="NCBI Taxonomy" id="760123"/>
    <lineage>
        <taxon>Bacteria</taxon>
        <taxon>Pseudomonadati</taxon>
        <taxon>Bacteroidota</taxon>
        <taxon>Sphingobacteriia</taxon>
        <taxon>Sphingobacteriales</taxon>
        <taxon>Sphingobacteriaceae</taxon>
        <taxon>Olivibacter</taxon>
    </lineage>
</organism>
<protein>
    <submittedName>
        <fullName evidence="2">Uncharacterized protein</fullName>
    </submittedName>
</protein>
<reference evidence="2 3" key="1">
    <citation type="submission" date="2024-09" db="EMBL/GenBank/DDBJ databases">
        <authorList>
            <person name="Sun Q."/>
            <person name="Mori K."/>
        </authorList>
    </citation>
    <scope>NUCLEOTIDE SEQUENCE [LARGE SCALE GENOMIC DNA]</scope>
    <source>
        <strain evidence="2 3">CCM 7765</strain>
    </source>
</reference>
<gene>
    <name evidence="2" type="ORF">ACFFI0_17885</name>
</gene>
<keyword evidence="1" id="KW-1133">Transmembrane helix</keyword>
<dbReference type="EMBL" id="JBHLWO010000002">
    <property type="protein sequence ID" value="MFC0320201.1"/>
    <property type="molecule type" value="Genomic_DNA"/>
</dbReference>
<evidence type="ECO:0000313" key="2">
    <source>
        <dbReference type="EMBL" id="MFC0320201.1"/>
    </source>
</evidence>
<dbReference type="Proteomes" id="UP001589774">
    <property type="component" value="Unassembled WGS sequence"/>
</dbReference>
<sequence length="53" mass="5931">MNDWLGNFAYRTDLHWWVFASAGLGALILALITVRSPAIKTALTNPTKSLREE</sequence>
<dbReference type="RefSeq" id="WP_289551844.1">
    <property type="nucleotide sequence ID" value="NZ_JBHLWO010000002.1"/>
</dbReference>
<name>A0ABV6HNB2_9SPHI</name>
<comment type="caution">
    <text evidence="2">The sequence shown here is derived from an EMBL/GenBank/DDBJ whole genome shotgun (WGS) entry which is preliminary data.</text>
</comment>
<accession>A0ABV6HNB2</accession>
<keyword evidence="1" id="KW-0812">Transmembrane</keyword>
<evidence type="ECO:0000313" key="3">
    <source>
        <dbReference type="Proteomes" id="UP001589774"/>
    </source>
</evidence>
<keyword evidence="3" id="KW-1185">Reference proteome</keyword>
<evidence type="ECO:0000256" key="1">
    <source>
        <dbReference type="SAM" id="Phobius"/>
    </source>
</evidence>
<proteinExistence type="predicted"/>